<evidence type="ECO:0000313" key="2">
    <source>
        <dbReference type="Proteomes" id="UP000176853"/>
    </source>
</evidence>
<dbReference type="EMBL" id="MEVB01000008">
    <property type="protein sequence ID" value="OGC52950.1"/>
    <property type="molecule type" value="Genomic_DNA"/>
</dbReference>
<name>A0A1F4V7J6_UNCKA</name>
<sequence length="87" mass="9446">MVGLFEHESLVSLHTSGGGSLFSIGQMSDGVVYPSRGYERKADELDQLIPELIRTFRNNPAGFAAGKIEQGSPDDWCITVLSNKTSD</sequence>
<accession>A0A1F4V7J6</accession>
<proteinExistence type="predicted"/>
<organism evidence="1 2">
    <name type="scientific">candidate division WWE3 bacterium RIFCSPHIGHO2_01_FULL_43_9</name>
    <dbReference type="NCBI Taxonomy" id="1802618"/>
    <lineage>
        <taxon>Bacteria</taxon>
        <taxon>Katanobacteria</taxon>
    </lineage>
</organism>
<reference evidence="1 2" key="1">
    <citation type="journal article" date="2016" name="Nat. Commun.">
        <title>Thousands of microbial genomes shed light on interconnected biogeochemical processes in an aquifer system.</title>
        <authorList>
            <person name="Anantharaman K."/>
            <person name="Brown C.T."/>
            <person name="Hug L.A."/>
            <person name="Sharon I."/>
            <person name="Castelle C.J."/>
            <person name="Probst A.J."/>
            <person name="Thomas B.C."/>
            <person name="Singh A."/>
            <person name="Wilkins M.J."/>
            <person name="Karaoz U."/>
            <person name="Brodie E.L."/>
            <person name="Williams K.H."/>
            <person name="Hubbard S.S."/>
            <person name="Banfield J.F."/>
        </authorList>
    </citation>
    <scope>NUCLEOTIDE SEQUENCE [LARGE SCALE GENOMIC DNA]</scope>
</reference>
<dbReference type="AlphaFoldDB" id="A0A1F4V7J6"/>
<dbReference type="Proteomes" id="UP000176853">
    <property type="component" value="Unassembled WGS sequence"/>
</dbReference>
<evidence type="ECO:0000313" key="1">
    <source>
        <dbReference type="EMBL" id="OGC52950.1"/>
    </source>
</evidence>
<protein>
    <submittedName>
        <fullName evidence="1">Uncharacterized protein</fullName>
    </submittedName>
</protein>
<comment type="caution">
    <text evidence="1">The sequence shown here is derived from an EMBL/GenBank/DDBJ whole genome shotgun (WGS) entry which is preliminary data.</text>
</comment>
<gene>
    <name evidence="1" type="ORF">A2709_02190</name>
</gene>